<dbReference type="AlphaFoldDB" id="A0A1D1UHS8"/>
<dbReference type="EMBL" id="BDGG01000001">
    <property type="protein sequence ID" value="GAU88060.1"/>
    <property type="molecule type" value="Genomic_DNA"/>
</dbReference>
<gene>
    <name evidence="1" type="primary">RvY_00827</name>
    <name evidence="1" type="synonym">RvY_00827.2</name>
    <name evidence="1" type="ORF">RvY_00827-2</name>
</gene>
<evidence type="ECO:0000313" key="1">
    <source>
        <dbReference type="EMBL" id="GAU88060.1"/>
    </source>
</evidence>
<accession>A0A1D1UHS8</accession>
<reference evidence="1 2" key="1">
    <citation type="journal article" date="2016" name="Nat. Commun.">
        <title>Extremotolerant tardigrade genome and improved radiotolerance of human cultured cells by tardigrade-unique protein.</title>
        <authorList>
            <person name="Hashimoto T."/>
            <person name="Horikawa D.D."/>
            <person name="Saito Y."/>
            <person name="Kuwahara H."/>
            <person name="Kozuka-Hata H."/>
            <person name="Shin-I T."/>
            <person name="Minakuchi Y."/>
            <person name="Ohishi K."/>
            <person name="Motoyama A."/>
            <person name="Aizu T."/>
            <person name="Enomoto A."/>
            <person name="Kondo K."/>
            <person name="Tanaka S."/>
            <person name="Hara Y."/>
            <person name="Koshikawa S."/>
            <person name="Sagara H."/>
            <person name="Miura T."/>
            <person name="Yokobori S."/>
            <person name="Miyagawa K."/>
            <person name="Suzuki Y."/>
            <person name="Kubo T."/>
            <person name="Oyama M."/>
            <person name="Kohara Y."/>
            <person name="Fujiyama A."/>
            <person name="Arakawa K."/>
            <person name="Katayama T."/>
            <person name="Toyoda A."/>
            <person name="Kunieda T."/>
        </authorList>
    </citation>
    <scope>NUCLEOTIDE SEQUENCE [LARGE SCALE GENOMIC DNA]</scope>
    <source>
        <strain evidence="1 2">YOKOZUNA-1</strain>
    </source>
</reference>
<evidence type="ECO:0000313" key="2">
    <source>
        <dbReference type="Proteomes" id="UP000186922"/>
    </source>
</evidence>
<keyword evidence="2" id="KW-1185">Reference proteome</keyword>
<dbReference type="Proteomes" id="UP000186922">
    <property type="component" value="Unassembled WGS sequence"/>
</dbReference>
<sequence>MLVIRKHRDLKKTLSKIDPDFKSLIVEKPKTNASVLPNPTKNLAATQRDLTALANGIKSIKTTTAKTATLKPVTKATTTTTKQADAIPPVNPVVPVAVDAPLTITSIEPTKAQSVVVSTEDFPPMPPPPFLATASSIAATKPTTATHVGPPNGSFQLKWMAFGESIMNGDASPPPWSLATSPARRRWPSFW</sequence>
<name>A0A1D1UHS8_RAMVA</name>
<organism evidence="1 2">
    <name type="scientific">Ramazzottius varieornatus</name>
    <name type="common">Water bear</name>
    <name type="synonym">Tardigrade</name>
    <dbReference type="NCBI Taxonomy" id="947166"/>
    <lineage>
        <taxon>Eukaryota</taxon>
        <taxon>Metazoa</taxon>
        <taxon>Ecdysozoa</taxon>
        <taxon>Tardigrada</taxon>
        <taxon>Eutardigrada</taxon>
        <taxon>Parachela</taxon>
        <taxon>Hypsibioidea</taxon>
        <taxon>Ramazzottiidae</taxon>
        <taxon>Ramazzottius</taxon>
    </lineage>
</organism>
<proteinExistence type="predicted"/>
<comment type="caution">
    <text evidence="1">The sequence shown here is derived from an EMBL/GenBank/DDBJ whole genome shotgun (WGS) entry which is preliminary data.</text>
</comment>
<protein>
    <submittedName>
        <fullName evidence="1">Uncharacterized protein</fullName>
    </submittedName>
</protein>